<evidence type="ECO:0000313" key="2">
    <source>
        <dbReference type="EMBL" id="CAD1834961.1"/>
    </source>
</evidence>
<sequence length="284" mass="31572">MRSGLEGTIKDELSLHEDSQARGARLEDVKAQLQLEDIKATDAVMFEKPSVLQTGFVRPLYIKALIEGWPVGLVIIHGEAMVNVMPMSFFKKLGKREYELKPTNATMTDFTKSALSTGVGHFKRSVVAVNVKIEANNLAQSADGKNDDSAQGADGKKKGQPEEDLAVKAEKSKPNEITSSADKLDKKEGSASKNQAKTEERVEEEESIRGTRKTNPSEESLKYSFDDNESSLSHVSELTEAKYKTTRVHSELKDARLKREDGLGWMRLKTWRKELVANKKSTEA</sequence>
<feature type="compositionally biased region" description="Basic and acidic residues" evidence="1">
    <location>
        <begin position="182"/>
        <end position="200"/>
    </location>
</feature>
<dbReference type="EMBL" id="LR862152">
    <property type="protein sequence ID" value="CAD1834961.1"/>
    <property type="molecule type" value="Genomic_DNA"/>
</dbReference>
<accession>A0A6V7PW16</accession>
<feature type="compositionally biased region" description="Basic and acidic residues" evidence="1">
    <location>
        <begin position="215"/>
        <end position="225"/>
    </location>
</feature>
<protein>
    <submittedName>
        <fullName evidence="2">Uncharacterized protein</fullName>
    </submittedName>
</protein>
<feature type="compositionally biased region" description="Basic and acidic residues" evidence="1">
    <location>
        <begin position="237"/>
        <end position="247"/>
    </location>
</feature>
<reference evidence="2" key="1">
    <citation type="submission" date="2020-07" db="EMBL/GenBank/DDBJ databases">
        <authorList>
            <person name="Lin J."/>
        </authorList>
    </citation>
    <scope>NUCLEOTIDE SEQUENCE</scope>
</reference>
<feature type="region of interest" description="Disordered" evidence="1">
    <location>
        <begin position="140"/>
        <end position="247"/>
    </location>
</feature>
<feature type="compositionally biased region" description="Basic and acidic residues" evidence="1">
    <location>
        <begin position="144"/>
        <end position="174"/>
    </location>
</feature>
<dbReference type="AlphaFoldDB" id="A0A6V7PW16"/>
<name>A0A6V7PW16_ANACO</name>
<gene>
    <name evidence="2" type="ORF">CB5_LOCUS18172</name>
</gene>
<organism evidence="2">
    <name type="scientific">Ananas comosus var. bracteatus</name>
    <name type="common">red pineapple</name>
    <dbReference type="NCBI Taxonomy" id="296719"/>
    <lineage>
        <taxon>Eukaryota</taxon>
        <taxon>Viridiplantae</taxon>
        <taxon>Streptophyta</taxon>
        <taxon>Embryophyta</taxon>
        <taxon>Tracheophyta</taxon>
        <taxon>Spermatophyta</taxon>
        <taxon>Magnoliopsida</taxon>
        <taxon>Liliopsida</taxon>
        <taxon>Poales</taxon>
        <taxon>Bromeliaceae</taxon>
        <taxon>Bromelioideae</taxon>
        <taxon>Ananas</taxon>
    </lineage>
</organism>
<proteinExistence type="predicted"/>
<evidence type="ECO:0000256" key="1">
    <source>
        <dbReference type="SAM" id="MobiDB-lite"/>
    </source>
</evidence>